<comment type="caution">
    <text evidence="1">The sequence shown here is derived from an EMBL/GenBank/DDBJ whole genome shotgun (WGS) entry which is preliminary data.</text>
</comment>
<organism evidence="1 2">
    <name type="scientific">Candidatus Enterococcus ferrettii</name>
    <dbReference type="NCBI Taxonomy" id="2815324"/>
    <lineage>
        <taxon>Bacteria</taxon>
        <taxon>Bacillati</taxon>
        <taxon>Bacillota</taxon>
        <taxon>Bacilli</taxon>
        <taxon>Lactobacillales</taxon>
        <taxon>Enterococcaceae</taxon>
        <taxon>Enterococcus</taxon>
    </lineage>
</organism>
<gene>
    <name evidence="1" type="ORF">JZO67_002697</name>
</gene>
<reference evidence="1 2" key="1">
    <citation type="submission" date="2024-02" db="EMBL/GenBank/DDBJ databases">
        <title>The Genome Sequence of Enterococcus sp. DIV0159.</title>
        <authorList>
            <person name="Earl A."/>
            <person name="Manson A."/>
            <person name="Gilmore M."/>
            <person name="Sanders J."/>
            <person name="Shea T."/>
            <person name="Howe W."/>
            <person name="Livny J."/>
            <person name="Cuomo C."/>
            <person name="Neafsey D."/>
            <person name="Birren B."/>
        </authorList>
    </citation>
    <scope>NUCLEOTIDE SEQUENCE [LARGE SCALE GENOMIC DNA]</scope>
    <source>
        <strain evidence="1 2">665A</strain>
    </source>
</reference>
<accession>A0ABV0EQ34</accession>
<protein>
    <submittedName>
        <fullName evidence="1">Uncharacterized protein</fullName>
    </submittedName>
</protein>
<keyword evidence="2" id="KW-1185">Reference proteome</keyword>
<dbReference type="Proteomes" id="UP000664357">
    <property type="component" value="Unassembled WGS sequence"/>
</dbReference>
<name>A0ABV0EQ34_9ENTE</name>
<evidence type="ECO:0000313" key="2">
    <source>
        <dbReference type="Proteomes" id="UP000664357"/>
    </source>
</evidence>
<sequence length="101" mass="11614">MHKIYFVLTAKTGVGYTTLHPTLFSLKKNQADLQNYFSKYYDVSADYLHDKDVLDALVVPKPFGPYQNDNGVPTISVPAVLFYDKKYDEIKDYIASYFSEN</sequence>
<evidence type="ECO:0000313" key="1">
    <source>
        <dbReference type="EMBL" id="MEO1770744.1"/>
    </source>
</evidence>
<dbReference type="RefSeq" id="WP_207703694.1">
    <property type="nucleotide sequence ID" value="NZ_JAFREL020000002.1"/>
</dbReference>
<dbReference type="EMBL" id="JAFREL020000002">
    <property type="protein sequence ID" value="MEO1770744.1"/>
    <property type="molecule type" value="Genomic_DNA"/>
</dbReference>
<proteinExistence type="predicted"/>